<dbReference type="OrthoDB" id="10011411at2759"/>
<evidence type="ECO:0000256" key="6">
    <source>
        <dbReference type="ARBA" id="ARBA00023157"/>
    </source>
</evidence>
<dbReference type="GeneID" id="101575777"/>
<keyword evidence="3" id="KW-0336">GPI-anchor</keyword>
<dbReference type="Gene3D" id="2.10.60.10">
    <property type="entry name" value="CD59"/>
    <property type="match status" value="1"/>
</dbReference>
<evidence type="ECO:0000313" key="15">
    <source>
        <dbReference type="Proteomes" id="UP000515203"/>
    </source>
</evidence>
<evidence type="ECO:0000259" key="14">
    <source>
        <dbReference type="SMART" id="SM00134"/>
    </source>
</evidence>
<dbReference type="CTD" id="966"/>
<evidence type="ECO:0000256" key="13">
    <source>
        <dbReference type="SAM" id="SignalP"/>
    </source>
</evidence>
<comment type="subunit">
    <text evidence="2">Interacts with T-cell surface antigen CD2.</text>
</comment>
<name>A0A6P6E2Z3_OCTDE</name>
<dbReference type="InParanoid" id="A0A6P6E2Z3"/>
<evidence type="ECO:0000256" key="12">
    <source>
        <dbReference type="SAM" id="Phobius"/>
    </source>
</evidence>
<dbReference type="InterPro" id="IPR056949">
    <property type="entry name" value="CD59"/>
</dbReference>
<feature type="transmembrane region" description="Helical" evidence="12">
    <location>
        <begin position="107"/>
        <end position="128"/>
    </location>
</feature>
<dbReference type="InterPro" id="IPR016054">
    <property type="entry name" value="LY6_UPA_recep-like"/>
</dbReference>
<reference evidence="16" key="1">
    <citation type="submission" date="2025-08" db="UniProtKB">
        <authorList>
            <consortium name="RefSeq"/>
        </authorList>
    </citation>
    <scope>IDENTIFICATION</scope>
</reference>
<proteinExistence type="predicted"/>
<feature type="domain" description="UPAR/Ly6" evidence="14">
    <location>
        <begin position="26"/>
        <end position="103"/>
    </location>
</feature>
<evidence type="ECO:0000256" key="8">
    <source>
        <dbReference type="ARBA" id="ARBA00023288"/>
    </source>
</evidence>
<feature type="chain" id="PRO_5028469376" description="MAC-inhibitory protein" evidence="13">
    <location>
        <begin position="26"/>
        <end position="132"/>
    </location>
</feature>
<evidence type="ECO:0000313" key="16">
    <source>
        <dbReference type="RefSeq" id="XP_023566353.1"/>
    </source>
</evidence>
<evidence type="ECO:0000256" key="5">
    <source>
        <dbReference type="ARBA" id="ARBA00023136"/>
    </source>
</evidence>
<evidence type="ECO:0000256" key="2">
    <source>
        <dbReference type="ARBA" id="ARBA00011481"/>
    </source>
</evidence>
<keyword evidence="8" id="KW-0449">Lipoprotein</keyword>
<dbReference type="SUPFAM" id="SSF57302">
    <property type="entry name" value="Snake toxin-like"/>
    <property type="match status" value="1"/>
</dbReference>
<evidence type="ECO:0000256" key="9">
    <source>
        <dbReference type="ARBA" id="ARBA00029920"/>
    </source>
</evidence>
<evidence type="ECO:0000256" key="7">
    <source>
        <dbReference type="ARBA" id="ARBA00023180"/>
    </source>
</evidence>
<keyword evidence="6" id="KW-1015">Disulfide bond</keyword>
<organism evidence="15 16">
    <name type="scientific">Octodon degus</name>
    <name type="common">Degu</name>
    <name type="synonym">Sciurus degus</name>
    <dbReference type="NCBI Taxonomy" id="10160"/>
    <lineage>
        <taxon>Eukaryota</taxon>
        <taxon>Metazoa</taxon>
        <taxon>Chordata</taxon>
        <taxon>Craniata</taxon>
        <taxon>Vertebrata</taxon>
        <taxon>Euteleostomi</taxon>
        <taxon>Mammalia</taxon>
        <taxon>Eutheria</taxon>
        <taxon>Euarchontoglires</taxon>
        <taxon>Glires</taxon>
        <taxon>Rodentia</taxon>
        <taxon>Hystricomorpha</taxon>
        <taxon>Octodontidae</taxon>
        <taxon>Octodon</taxon>
    </lineage>
</organism>
<dbReference type="AlphaFoldDB" id="A0A6P6E2Z3"/>
<dbReference type="GO" id="GO:0005886">
    <property type="term" value="C:plasma membrane"/>
    <property type="evidence" value="ECO:0007669"/>
    <property type="project" value="UniProtKB-SubCell"/>
</dbReference>
<keyword evidence="12" id="KW-0812">Transmembrane</keyword>
<dbReference type="SMART" id="SM00134">
    <property type="entry name" value="LU"/>
    <property type="match status" value="1"/>
</dbReference>
<keyword evidence="5 12" id="KW-0472">Membrane</keyword>
<dbReference type="InterPro" id="IPR045860">
    <property type="entry name" value="Snake_toxin-like_sf"/>
</dbReference>
<accession>A0A6P6E2Z3</accession>
<dbReference type="Proteomes" id="UP000515203">
    <property type="component" value="Unplaced"/>
</dbReference>
<evidence type="ECO:0000256" key="1">
    <source>
        <dbReference type="ARBA" id="ARBA00004609"/>
    </source>
</evidence>
<dbReference type="Pfam" id="PF25152">
    <property type="entry name" value="CD59"/>
    <property type="match status" value="1"/>
</dbReference>
<keyword evidence="15" id="KW-1185">Reference proteome</keyword>
<keyword evidence="7" id="KW-0325">Glycoprotein</keyword>
<dbReference type="FunCoup" id="A0A6P6E2Z3">
    <property type="interactions" value="283"/>
</dbReference>
<evidence type="ECO:0000256" key="4">
    <source>
        <dbReference type="ARBA" id="ARBA00022729"/>
    </source>
</evidence>
<dbReference type="RefSeq" id="XP_023566353.1">
    <property type="nucleotide sequence ID" value="XM_023710585.1"/>
</dbReference>
<keyword evidence="12" id="KW-1133">Transmembrane helix</keyword>
<comment type="subcellular location">
    <subcellularLocation>
        <location evidence="1">Cell membrane</location>
        <topology evidence="1">Lipid-anchor</topology>
        <topology evidence="1">GPI-anchor</topology>
    </subcellularLocation>
</comment>
<protein>
    <recommendedName>
        <fullName evidence="10">MAC-inhibitory protein</fullName>
    </recommendedName>
    <alternativeName>
        <fullName evidence="11">Membrane attack complex inhibition factor</fullName>
    </alternativeName>
    <alternativeName>
        <fullName evidence="9">Protectin</fullName>
    </alternativeName>
</protein>
<feature type="signal peptide" evidence="13">
    <location>
        <begin position="1"/>
        <end position="25"/>
    </location>
</feature>
<keyword evidence="4 13" id="KW-0732">Signal</keyword>
<sequence length="132" mass="14791">MRSQGGVTLLSLLLVLALLCSTGFSLRCLNCRRTTKKCNNVTTCTPNLDSCYIVSAGNQSYHGCWREASCTLTFFMERLEESLLLYRCCQRDNCNGKLEEDDGTKGISGMTVLLLAPLVAAVWNLWFWGRIH</sequence>
<gene>
    <name evidence="16" type="primary">Cd59</name>
</gene>
<dbReference type="GO" id="GO:0098552">
    <property type="term" value="C:side of membrane"/>
    <property type="evidence" value="ECO:0007669"/>
    <property type="project" value="UniProtKB-KW"/>
</dbReference>
<dbReference type="CDD" id="cd23554">
    <property type="entry name" value="TFP_LU_ECD_CD59"/>
    <property type="match status" value="1"/>
</dbReference>
<evidence type="ECO:0000256" key="3">
    <source>
        <dbReference type="ARBA" id="ARBA00022622"/>
    </source>
</evidence>
<evidence type="ECO:0000256" key="11">
    <source>
        <dbReference type="ARBA" id="ARBA00031867"/>
    </source>
</evidence>
<evidence type="ECO:0000256" key="10">
    <source>
        <dbReference type="ARBA" id="ARBA00031590"/>
    </source>
</evidence>